<evidence type="ECO:0000256" key="5">
    <source>
        <dbReference type="ARBA" id="ARBA00022490"/>
    </source>
</evidence>
<dbReference type="GO" id="GO:0005829">
    <property type="term" value="C:cytosol"/>
    <property type="evidence" value="ECO:0007669"/>
    <property type="project" value="TreeGrafter"/>
</dbReference>
<proteinExistence type="inferred from homology"/>
<organism evidence="9 10">
    <name type="scientific">Acrobeloides nanus</name>
    <dbReference type="NCBI Taxonomy" id="290746"/>
    <lineage>
        <taxon>Eukaryota</taxon>
        <taxon>Metazoa</taxon>
        <taxon>Ecdysozoa</taxon>
        <taxon>Nematoda</taxon>
        <taxon>Chromadorea</taxon>
        <taxon>Rhabditida</taxon>
        <taxon>Tylenchina</taxon>
        <taxon>Cephalobomorpha</taxon>
        <taxon>Cephaloboidea</taxon>
        <taxon>Cephalobidae</taxon>
        <taxon>Acrobeloides</taxon>
    </lineage>
</organism>
<dbReference type="InterPro" id="IPR040134">
    <property type="entry name" value="PSMD12/CSN4"/>
</dbReference>
<evidence type="ECO:0000256" key="2">
    <source>
        <dbReference type="ARBA" id="ARBA00004496"/>
    </source>
</evidence>
<dbReference type="GO" id="GO:0008180">
    <property type="term" value="C:COP9 signalosome"/>
    <property type="evidence" value="ECO:0007669"/>
    <property type="project" value="UniProtKB-KW"/>
</dbReference>
<dbReference type="AlphaFoldDB" id="A0A914BYV8"/>
<keyword evidence="9" id="KW-1185">Reference proteome</keyword>
<protein>
    <recommendedName>
        <fullName evidence="4">COP9 signalosome complex subunit 4</fullName>
    </recommendedName>
</protein>
<dbReference type="WBParaSite" id="ACRNAN_Path_1320.g5188.t1">
    <property type="protein sequence ID" value="ACRNAN_Path_1320.g5188.t1"/>
    <property type="gene ID" value="ACRNAN_Path_1320.g5188"/>
</dbReference>
<dbReference type="SUPFAM" id="SSF46785">
    <property type="entry name" value="Winged helix' DNA-binding domain"/>
    <property type="match status" value="1"/>
</dbReference>
<dbReference type="Proteomes" id="UP000887540">
    <property type="component" value="Unplaced"/>
</dbReference>
<evidence type="ECO:0000313" key="9">
    <source>
        <dbReference type="Proteomes" id="UP000887540"/>
    </source>
</evidence>
<dbReference type="Pfam" id="PF22241">
    <property type="entry name" value="PSMD12-CSN4_N"/>
    <property type="match status" value="1"/>
</dbReference>
<dbReference type="SMART" id="SM00088">
    <property type="entry name" value="PINT"/>
    <property type="match status" value="1"/>
</dbReference>
<dbReference type="PANTHER" id="PTHR10855">
    <property type="entry name" value="26S PROTEASOME NON-ATPASE REGULATORY SUBUNIT 12/COP9 SIGNALOSOME COMPLEX SUBUNIT 4"/>
    <property type="match status" value="1"/>
</dbReference>
<dbReference type="Gene3D" id="1.10.10.10">
    <property type="entry name" value="Winged helix-like DNA-binding domain superfamily/Winged helix DNA-binding domain"/>
    <property type="match status" value="1"/>
</dbReference>
<dbReference type="InterPro" id="IPR054559">
    <property type="entry name" value="PSMD12-CSN4-like_N"/>
</dbReference>
<dbReference type="PROSITE" id="PS50250">
    <property type="entry name" value="PCI"/>
    <property type="match status" value="1"/>
</dbReference>
<evidence type="ECO:0000256" key="7">
    <source>
        <dbReference type="ARBA" id="ARBA00023242"/>
    </source>
</evidence>
<dbReference type="InterPro" id="IPR000717">
    <property type="entry name" value="PCI_dom"/>
</dbReference>
<comment type="similarity">
    <text evidence="3">Belongs to the CSN4 family.</text>
</comment>
<dbReference type="Pfam" id="PF01399">
    <property type="entry name" value="PCI"/>
    <property type="match status" value="1"/>
</dbReference>
<evidence type="ECO:0000259" key="8">
    <source>
        <dbReference type="PROSITE" id="PS50250"/>
    </source>
</evidence>
<comment type="subcellular location">
    <subcellularLocation>
        <location evidence="2">Cytoplasm</location>
    </subcellularLocation>
    <subcellularLocation>
        <location evidence="1">Nucleus</location>
    </subcellularLocation>
</comment>
<keyword evidence="6" id="KW-0736">Signalosome</keyword>
<evidence type="ECO:0000256" key="6">
    <source>
        <dbReference type="ARBA" id="ARBA00022790"/>
    </source>
</evidence>
<sequence>MANLSEEVRAIYANETEHKVQFERLRVILNRVFQAYSNDPAQLTEHISRLVDAVLTHESSSMVTSRQFISEVATRLEPPLSHQCIKSICTMLLSILQSRALAYEEQSAQIRFRLADILEQERAYKEASQTLAGIQLESSQRFLPPDFKMNTYLRIAELCIEANNIDDAEAQINRASLLQNEVKDESLIIKYKAIYARVIDRRGKFIDAAQRYYELSMKPGLTISDKKDVLQSAVTCVVLAPPGPQRSRMLTTLVKDERCQNLNGYSILRSMYLDRLIKKEELSEFESHLSQHQKKEVDGSSVLQRSVVEHNMLAASKLYANISFESLGSLLGITPEKAERIATQMIASNRLHGSIDQLEQYLNFETDSLLGKWESEIETICEQANLVAEMIATQFPDWHLARLSLQDVSDVNVQSPANAASMQ</sequence>
<dbReference type="InterPro" id="IPR036390">
    <property type="entry name" value="WH_DNA-bd_sf"/>
</dbReference>
<name>A0A914BYV8_9BILA</name>
<keyword evidence="7" id="KW-0539">Nucleus</keyword>
<accession>A0A914BYV8</accession>
<dbReference type="InterPro" id="IPR036388">
    <property type="entry name" value="WH-like_DNA-bd_sf"/>
</dbReference>
<dbReference type="PANTHER" id="PTHR10855:SF2">
    <property type="entry name" value="COP9 SIGNALOSOME COMPLEX SUBUNIT 4"/>
    <property type="match status" value="1"/>
</dbReference>
<evidence type="ECO:0000256" key="1">
    <source>
        <dbReference type="ARBA" id="ARBA00004123"/>
    </source>
</evidence>
<evidence type="ECO:0000256" key="3">
    <source>
        <dbReference type="ARBA" id="ARBA00010417"/>
    </source>
</evidence>
<reference evidence="10" key="1">
    <citation type="submission" date="2022-11" db="UniProtKB">
        <authorList>
            <consortium name="WormBaseParasite"/>
        </authorList>
    </citation>
    <scope>IDENTIFICATION</scope>
</reference>
<keyword evidence="5" id="KW-0963">Cytoplasm</keyword>
<feature type="domain" description="PCI" evidence="8">
    <location>
        <begin position="201"/>
        <end position="369"/>
    </location>
</feature>
<evidence type="ECO:0000256" key="4">
    <source>
        <dbReference type="ARBA" id="ARBA00014881"/>
    </source>
</evidence>
<evidence type="ECO:0000313" key="10">
    <source>
        <dbReference type="WBParaSite" id="ACRNAN_Path_1320.g5188.t1"/>
    </source>
</evidence>